<dbReference type="Proteomes" id="UP000782901">
    <property type="component" value="Unassembled WGS sequence"/>
</dbReference>
<dbReference type="RefSeq" id="WP_118477382.1">
    <property type="nucleotide sequence ID" value="NZ_JADMWQ010000001.1"/>
</dbReference>
<protein>
    <submittedName>
        <fullName evidence="1">DUF3997 domain-containing protein</fullName>
    </submittedName>
</protein>
<dbReference type="PROSITE" id="PS51257">
    <property type="entry name" value="PROKAR_LIPOPROTEIN"/>
    <property type="match status" value="1"/>
</dbReference>
<gene>
    <name evidence="1" type="ORF">KHY35_14470</name>
</gene>
<organism evidence="1 2">
    <name type="scientific">Bacteroides thetaiotaomicron</name>
    <dbReference type="NCBI Taxonomy" id="818"/>
    <lineage>
        <taxon>Bacteria</taxon>
        <taxon>Pseudomonadati</taxon>
        <taxon>Bacteroidota</taxon>
        <taxon>Bacteroidia</taxon>
        <taxon>Bacteroidales</taxon>
        <taxon>Bacteroidaceae</taxon>
        <taxon>Bacteroides</taxon>
    </lineage>
</organism>
<dbReference type="EMBL" id="JAGZEE010000021">
    <property type="protein sequence ID" value="MBS5411893.1"/>
    <property type="molecule type" value="Genomic_DNA"/>
</dbReference>
<comment type="caution">
    <text evidence="1">The sequence shown here is derived from an EMBL/GenBank/DDBJ whole genome shotgun (WGS) entry which is preliminary data.</text>
</comment>
<dbReference type="AlphaFoldDB" id="A0A943HQU6"/>
<sequence length="140" mass="16134">MKKVILLIVLLSLYGCGFVYERQITGNYYLIATDVMEDLAVCYRDSPDTYATIGGSGVYEVGNDEHFILTKKYKEVPKPGRDSLFTTYDKSITEYCIIPIDNTQKWNATENYFILPTKKEFEAKRKELGVSDDITFRKLQ</sequence>
<proteinExistence type="predicted"/>
<accession>A0A943HQU6</accession>
<evidence type="ECO:0000313" key="2">
    <source>
        <dbReference type="Proteomes" id="UP000782901"/>
    </source>
</evidence>
<reference evidence="1" key="1">
    <citation type="submission" date="2021-02" db="EMBL/GenBank/DDBJ databases">
        <title>Infant gut strain persistence is associated with maternal origin, phylogeny, and functional potential including surface adhesion and iron acquisition.</title>
        <authorList>
            <person name="Lou Y.C."/>
        </authorList>
    </citation>
    <scope>NUCLEOTIDE SEQUENCE</scope>
    <source>
        <strain evidence="1">L3_082_243G1_dasL3_082_243G1_maxbin2.maxbin.015s ta_sub</strain>
    </source>
</reference>
<name>A0A943HQU6_BACT4</name>
<evidence type="ECO:0000313" key="1">
    <source>
        <dbReference type="EMBL" id="MBS5411893.1"/>
    </source>
</evidence>